<dbReference type="EMBL" id="LAZR01036049">
    <property type="protein sequence ID" value="KKL25874.1"/>
    <property type="molecule type" value="Genomic_DNA"/>
</dbReference>
<comment type="caution">
    <text evidence="5">The sequence shown here is derived from an EMBL/GenBank/DDBJ whole genome shotgun (WGS) entry which is preliminary data.</text>
</comment>
<comment type="subcellular location">
    <subcellularLocation>
        <location evidence="1">Cell envelope</location>
    </subcellularLocation>
</comment>
<organism evidence="5">
    <name type="scientific">marine sediment metagenome</name>
    <dbReference type="NCBI Taxonomy" id="412755"/>
    <lineage>
        <taxon>unclassified sequences</taxon>
        <taxon>metagenomes</taxon>
        <taxon>ecological metagenomes</taxon>
    </lineage>
</organism>
<evidence type="ECO:0000256" key="2">
    <source>
        <dbReference type="ARBA" id="ARBA00007639"/>
    </source>
</evidence>
<dbReference type="SUPFAM" id="SSF53822">
    <property type="entry name" value="Periplasmic binding protein-like I"/>
    <property type="match status" value="1"/>
</dbReference>
<name>A0A0F9BVG3_9ZZZZ</name>
<feature type="non-terminal residue" evidence="5">
    <location>
        <position position="368"/>
    </location>
</feature>
<accession>A0A0F9BVG3</accession>
<dbReference type="AlphaFoldDB" id="A0A0F9BVG3"/>
<dbReference type="PANTHER" id="PTHR46847:SF1">
    <property type="entry name" value="D-ALLOSE-BINDING PERIPLASMIC PROTEIN-RELATED"/>
    <property type="match status" value="1"/>
</dbReference>
<reference evidence="5" key="1">
    <citation type="journal article" date="2015" name="Nature">
        <title>Complex archaea that bridge the gap between prokaryotes and eukaryotes.</title>
        <authorList>
            <person name="Spang A."/>
            <person name="Saw J.H."/>
            <person name="Jorgensen S.L."/>
            <person name="Zaremba-Niedzwiedzka K."/>
            <person name="Martijn J."/>
            <person name="Lind A.E."/>
            <person name="van Eijk R."/>
            <person name="Schleper C."/>
            <person name="Guy L."/>
            <person name="Ettema T.J."/>
        </authorList>
    </citation>
    <scope>NUCLEOTIDE SEQUENCE</scope>
</reference>
<dbReference type="CDD" id="cd01536">
    <property type="entry name" value="PBP1_ABC_sugar_binding-like"/>
    <property type="match status" value="1"/>
</dbReference>
<dbReference type="InterPro" id="IPR028082">
    <property type="entry name" value="Peripla_BP_I"/>
</dbReference>
<dbReference type="Pfam" id="PF13407">
    <property type="entry name" value="Peripla_BP_4"/>
    <property type="match status" value="1"/>
</dbReference>
<proteinExistence type="inferred from homology"/>
<dbReference type="GO" id="GO:0030313">
    <property type="term" value="C:cell envelope"/>
    <property type="evidence" value="ECO:0007669"/>
    <property type="project" value="UniProtKB-SubCell"/>
</dbReference>
<feature type="domain" description="Periplasmic binding protein" evidence="4">
    <location>
        <begin position="39"/>
        <end position="235"/>
    </location>
</feature>
<dbReference type="Gene3D" id="3.40.50.2300">
    <property type="match status" value="2"/>
</dbReference>
<evidence type="ECO:0000256" key="3">
    <source>
        <dbReference type="ARBA" id="ARBA00022729"/>
    </source>
</evidence>
<comment type="similarity">
    <text evidence="2">Belongs to the bacterial solute-binding protein 2 family.</text>
</comment>
<dbReference type="InterPro" id="IPR025997">
    <property type="entry name" value="SBP_2_dom"/>
</dbReference>
<evidence type="ECO:0000256" key="1">
    <source>
        <dbReference type="ARBA" id="ARBA00004196"/>
    </source>
</evidence>
<evidence type="ECO:0000259" key="4">
    <source>
        <dbReference type="Pfam" id="PF13407"/>
    </source>
</evidence>
<protein>
    <recommendedName>
        <fullName evidence="4">Periplasmic binding protein domain-containing protein</fullName>
    </recommendedName>
</protein>
<sequence>MKRVAFVLMLIGFIVVSFSAFGGGDESADAEGDAPKIRFIMMGLNNPYTSAQARYTEEWAKKLGWDYVLYDGELDAKKNADYLDFAISENPDLIILMPIDSTAVSKGIKKAYDAGIPVIMEHMQANPGDEQYTMVYTGPGNYVQGQLVAEMFHEKLNGKGNLVEITCVPGQETTIGRHNGAVERLEELNSGVKIIASNNGDAQVDLTLQVMEDFLTRFGADGIDGISDASMDSINAINDLSSGVNELGNAGVYAKWGLNGVEGFINAGGRAARAQTVNILGFAAALRLLATPVPGIAAPSISIPAQRIIEAGQARQEAAASAPPRQGTTVSGFTLPFGLQEGGIVKRMSEFLVGENGPERLKLPRGAV</sequence>
<dbReference type="PANTHER" id="PTHR46847">
    <property type="entry name" value="D-ALLOSE-BINDING PERIPLASMIC PROTEIN-RELATED"/>
    <property type="match status" value="1"/>
</dbReference>
<keyword evidence="3" id="KW-0732">Signal</keyword>
<evidence type="ECO:0000313" key="5">
    <source>
        <dbReference type="EMBL" id="KKL25874.1"/>
    </source>
</evidence>
<dbReference type="GO" id="GO:0030246">
    <property type="term" value="F:carbohydrate binding"/>
    <property type="evidence" value="ECO:0007669"/>
    <property type="project" value="UniProtKB-ARBA"/>
</dbReference>
<gene>
    <name evidence="5" type="ORF">LCGC14_2400920</name>
</gene>